<dbReference type="Proteomes" id="UP000586305">
    <property type="component" value="Unassembled WGS sequence"/>
</dbReference>
<organism evidence="1 2">
    <name type="scientific">Pseudoalteromonas caenipelagi</name>
    <dbReference type="NCBI Taxonomy" id="2726988"/>
    <lineage>
        <taxon>Bacteria</taxon>
        <taxon>Pseudomonadati</taxon>
        <taxon>Pseudomonadota</taxon>
        <taxon>Gammaproteobacteria</taxon>
        <taxon>Alteromonadales</taxon>
        <taxon>Pseudoalteromonadaceae</taxon>
        <taxon>Pseudoalteromonas</taxon>
    </lineage>
</organism>
<proteinExistence type="predicted"/>
<sequence>MMKKQTKNDIYKSFEQMKSSLFPSLTREERQKSSNLDSMQVGACLADQAIEQLVKERDSKLR</sequence>
<keyword evidence="2" id="KW-1185">Reference proteome</keyword>
<dbReference type="EMBL" id="JABBPG010000006">
    <property type="protein sequence ID" value="NOU51671.1"/>
    <property type="molecule type" value="Genomic_DNA"/>
</dbReference>
<dbReference type="AlphaFoldDB" id="A0A849VIW5"/>
<dbReference type="RefSeq" id="WP_171626735.1">
    <property type="nucleotide sequence ID" value="NZ_JABBPG010000006.1"/>
</dbReference>
<name>A0A849VIW5_9GAMM</name>
<evidence type="ECO:0000313" key="1">
    <source>
        <dbReference type="EMBL" id="NOU51671.1"/>
    </source>
</evidence>
<reference evidence="1 2" key="1">
    <citation type="submission" date="2020-04" db="EMBL/GenBank/DDBJ databases">
        <title>Pseudoalteromonas caenipelagi sp. nov., isolated from a tidal flat.</title>
        <authorList>
            <person name="Park S."/>
            <person name="Yoon J.-H."/>
        </authorList>
    </citation>
    <scope>NUCLEOTIDE SEQUENCE [LARGE SCALE GENOMIC DNA]</scope>
    <source>
        <strain evidence="1 2">JBTF-M23</strain>
    </source>
</reference>
<gene>
    <name evidence="1" type="ORF">HG263_14135</name>
</gene>
<comment type="caution">
    <text evidence="1">The sequence shown here is derived from an EMBL/GenBank/DDBJ whole genome shotgun (WGS) entry which is preliminary data.</text>
</comment>
<accession>A0A849VIW5</accession>
<protein>
    <submittedName>
        <fullName evidence="1">Uncharacterized protein</fullName>
    </submittedName>
</protein>
<evidence type="ECO:0000313" key="2">
    <source>
        <dbReference type="Proteomes" id="UP000586305"/>
    </source>
</evidence>